<name>A0A9I9EBH1_CUCME</name>
<sequence length="230" mass="26218">MIVTPGTHDSIVVTKFTQRQQRNLTSMHTVISRLRLKISVIMNQDSGMYTLCLSSPSLLQPQNSSSFIAYEIDPNGHFKYWFMAIASSIEGWRYCSPNIAVDETFLRCKYGETLLTVATMDDSKNDASWKWFFEQLKLSFGDREGLVNPVSEVEFQVVDRGKNVLVKLNCNSCNCLFWDLEEIPRAHALIYCYATLLSTTYGGLVRPVGNHIDWSVVEVNDNILPIVFRL</sequence>
<protein>
    <submittedName>
        <fullName evidence="1">Uncharacterized protein</fullName>
    </submittedName>
</protein>
<dbReference type="EnsemblPlants" id="MELO3C031467.2.1">
    <property type="protein sequence ID" value="MELO3C031467.2.1"/>
    <property type="gene ID" value="MELO3C031467.2"/>
</dbReference>
<dbReference type="Gramene" id="MELO3C031467.2.1">
    <property type="protein sequence ID" value="MELO3C031467.2.1"/>
    <property type="gene ID" value="MELO3C031467.2"/>
</dbReference>
<dbReference type="AlphaFoldDB" id="A0A9I9EBH1"/>
<accession>A0A9I9EBH1</accession>
<dbReference type="PANTHER" id="PTHR31973:SF113">
    <property type="entry name" value="PROTEIN FAR1-RELATED SEQUENCE 5-LIKE"/>
    <property type="match status" value="1"/>
</dbReference>
<reference evidence="1" key="1">
    <citation type="submission" date="2023-03" db="UniProtKB">
        <authorList>
            <consortium name="EnsemblPlants"/>
        </authorList>
    </citation>
    <scope>IDENTIFICATION</scope>
</reference>
<dbReference type="PANTHER" id="PTHR31973">
    <property type="entry name" value="POLYPROTEIN, PUTATIVE-RELATED"/>
    <property type="match status" value="1"/>
</dbReference>
<evidence type="ECO:0000313" key="1">
    <source>
        <dbReference type="EnsemblPlants" id="MELO3C031467.2.1"/>
    </source>
</evidence>
<organism evidence="1">
    <name type="scientific">Cucumis melo</name>
    <name type="common">Muskmelon</name>
    <dbReference type="NCBI Taxonomy" id="3656"/>
    <lineage>
        <taxon>Eukaryota</taxon>
        <taxon>Viridiplantae</taxon>
        <taxon>Streptophyta</taxon>
        <taxon>Embryophyta</taxon>
        <taxon>Tracheophyta</taxon>
        <taxon>Spermatophyta</taxon>
        <taxon>Magnoliopsida</taxon>
        <taxon>eudicotyledons</taxon>
        <taxon>Gunneridae</taxon>
        <taxon>Pentapetalae</taxon>
        <taxon>rosids</taxon>
        <taxon>fabids</taxon>
        <taxon>Cucurbitales</taxon>
        <taxon>Cucurbitaceae</taxon>
        <taxon>Benincaseae</taxon>
        <taxon>Cucumis</taxon>
    </lineage>
</organism>
<proteinExistence type="predicted"/>